<dbReference type="NCBIfam" id="TIGR01509">
    <property type="entry name" value="HAD-SF-IA-v3"/>
    <property type="match status" value="1"/>
</dbReference>
<reference evidence="2" key="1">
    <citation type="submission" date="2017-04" db="EMBL/GenBank/DDBJ databases">
        <authorList>
            <person name="Varghese N."/>
            <person name="Submissions S."/>
        </authorList>
    </citation>
    <scope>NUCLEOTIDE SEQUENCE [LARGE SCALE GENOMIC DNA]</scope>
    <source>
        <strain evidence="2">DSM 23072</strain>
    </source>
</reference>
<dbReference type="Pfam" id="PF00702">
    <property type="entry name" value="Hydrolase"/>
    <property type="match status" value="1"/>
</dbReference>
<dbReference type="SFLD" id="SFLDG01129">
    <property type="entry name" value="C1.5:_HAD__Beta-PGM__Phosphata"/>
    <property type="match status" value="1"/>
</dbReference>
<dbReference type="InterPro" id="IPR006439">
    <property type="entry name" value="HAD-SF_hydro_IA"/>
</dbReference>
<protein>
    <submittedName>
        <fullName evidence="1">Putative hydrolase of the HAD superfamily</fullName>
    </submittedName>
</protein>
<dbReference type="Proteomes" id="UP000192408">
    <property type="component" value="Unassembled WGS sequence"/>
</dbReference>
<dbReference type="AlphaFoldDB" id="A0A1W1UVG6"/>
<dbReference type="GO" id="GO:0006281">
    <property type="term" value="P:DNA repair"/>
    <property type="evidence" value="ECO:0007669"/>
    <property type="project" value="TreeGrafter"/>
</dbReference>
<sequence>MKIIDWDQIDTVLFDLDGTLIDLQLDVAFWKRLVPHAYAEKSGLDQRHSQIHLHQLYTQIEHSMQWYDIDHWAEVLQLPIRDMLRRHAANTKVRYGVYPLLSFLQRNGKKLILLTDSHPFSLQLKLEQCQLAPYFSHLISSHQFQKPKMDSELWQRLYRDYPIDPQRTLLIDDMEKVLDCAKQSGLAYTLGVELPDSQAAAKVFTNHRSIRNFHQLLD</sequence>
<dbReference type="InterPro" id="IPR023214">
    <property type="entry name" value="HAD_sf"/>
</dbReference>
<dbReference type="Gene3D" id="3.40.50.1000">
    <property type="entry name" value="HAD superfamily/HAD-like"/>
    <property type="match status" value="1"/>
</dbReference>
<proteinExistence type="predicted"/>
<evidence type="ECO:0000313" key="2">
    <source>
        <dbReference type="Proteomes" id="UP000192408"/>
    </source>
</evidence>
<dbReference type="SFLD" id="SFLDS00003">
    <property type="entry name" value="Haloacid_Dehalogenase"/>
    <property type="match status" value="1"/>
</dbReference>
<organism evidence="1 2">
    <name type="scientific">Pasteurella testudinis DSM 23072</name>
    <dbReference type="NCBI Taxonomy" id="1122938"/>
    <lineage>
        <taxon>Bacteria</taxon>
        <taxon>Pseudomonadati</taxon>
        <taxon>Pseudomonadota</taxon>
        <taxon>Gammaproteobacteria</taxon>
        <taxon>Pasteurellales</taxon>
        <taxon>Pasteurellaceae</taxon>
        <taxon>Pasteurella</taxon>
    </lineage>
</organism>
<accession>A0A1W1UVG6</accession>
<dbReference type="SUPFAM" id="SSF56784">
    <property type="entry name" value="HAD-like"/>
    <property type="match status" value="1"/>
</dbReference>
<dbReference type="EMBL" id="FWWV01000017">
    <property type="protein sequence ID" value="SMB84979.1"/>
    <property type="molecule type" value="Genomic_DNA"/>
</dbReference>
<keyword evidence="2" id="KW-1185">Reference proteome</keyword>
<dbReference type="InterPro" id="IPR050155">
    <property type="entry name" value="HAD-like_hydrolase_sf"/>
</dbReference>
<dbReference type="GO" id="GO:0005829">
    <property type="term" value="C:cytosol"/>
    <property type="evidence" value="ECO:0007669"/>
    <property type="project" value="TreeGrafter"/>
</dbReference>
<dbReference type="InterPro" id="IPR036412">
    <property type="entry name" value="HAD-like_sf"/>
</dbReference>
<dbReference type="CDD" id="cd01427">
    <property type="entry name" value="HAD_like"/>
    <property type="match status" value="1"/>
</dbReference>
<name>A0A1W1UVG6_9PAST</name>
<dbReference type="NCBIfam" id="NF011564">
    <property type="entry name" value="PRK14988.1"/>
    <property type="match status" value="1"/>
</dbReference>
<dbReference type="PANTHER" id="PTHR43434:SF3">
    <property type="entry name" value="GMP_IMP NUCLEOTIDASE YRFG"/>
    <property type="match status" value="1"/>
</dbReference>
<gene>
    <name evidence="1" type="ORF">SAMN05660772_02399</name>
</gene>
<dbReference type="STRING" id="1122938.SAMN05660772_02399"/>
<dbReference type="PANTHER" id="PTHR43434">
    <property type="entry name" value="PHOSPHOGLYCOLATE PHOSPHATASE"/>
    <property type="match status" value="1"/>
</dbReference>
<evidence type="ECO:0000313" key="1">
    <source>
        <dbReference type="EMBL" id="SMB84979.1"/>
    </source>
</evidence>
<dbReference type="GO" id="GO:0008967">
    <property type="term" value="F:phosphoglycolate phosphatase activity"/>
    <property type="evidence" value="ECO:0007669"/>
    <property type="project" value="TreeGrafter"/>
</dbReference>
<keyword evidence="1" id="KW-0378">Hydrolase</keyword>